<evidence type="ECO:0000313" key="2">
    <source>
        <dbReference type="EMBL" id="MFD1399024.1"/>
    </source>
</evidence>
<keyword evidence="3" id="KW-1185">Reference proteome</keyword>
<comment type="caution">
    <text evidence="2">The sequence shown here is derived from an EMBL/GenBank/DDBJ whole genome shotgun (WGS) entry which is preliminary data.</text>
</comment>
<dbReference type="Gene3D" id="1.10.260.40">
    <property type="entry name" value="lambda repressor-like DNA-binding domains"/>
    <property type="match status" value="1"/>
</dbReference>
<dbReference type="InterPro" id="IPR010057">
    <property type="entry name" value="Transcription_activator_Rgg_C"/>
</dbReference>
<dbReference type="Proteomes" id="UP001597199">
    <property type="component" value="Unassembled WGS sequence"/>
</dbReference>
<dbReference type="Pfam" id="PF21259">
    <property type="entry name" value="Rgg_C"/>
    <property type="match status" value="1"/>
</dbReference>
<sequence length="323" mass="37539">MIQEFGSTAKAIRQSKNLTLQNVADEQLSASALSRFETGQADLTVTKFAHLLERLWTTPEEFVFRYLKGKTSFDLNGYLSMSDMLMRWFPQGALFTGNSDHQTAEVIRAKFNAALPTLDTQIAASHDPIKRFVRPLWELMREEMVATGDVTHHFPQPHPEYTTGIQHYLMALNDWSEFDIYMFTGFMPGFEPRIEKQLFQLAMTRAVKYQDFRSTRELIFRVLENQFSLCMAWCDYPAAKSCLSIYEKRLESSTNATNNINFLFDRGWYRLRTGAGTEDCEHALTVTKFLRLADEDRDLNELFHFILTHDGQDDWQRTAIFIN</sequence>
<evidence type="ECO:0000313" key="3">
    <source>
        <dbReference type="Proteomes" id="UP001597199"/>
    </source>
</evidence>
<feature type="domain" description="HTH cro/C1-type" evidence="1">
    <location>
        <begin position="10"/>
        <end position="62"/>
    </location>
</feature>
<dbReference type="RefSeq" id="WP_204118216.1">
    <property type="nucleotide sequence ID" value="NZ_BOLV01000003.1"/>
</dbReference>
<dbReference type="InterPro" id="IPR053163">
    <property type="entry name" value="HTH-type_regulator_Rgg"/>
</dbReference>
<protein>
    <recommendedName>
        <fullName evidence="1">HTH cro/C1-type domain-containing protein</fullName>
    </recommendedName>
</protein>
<dbReference type="InterPro" id="IPR001387">
    <property type="entry name" value="Cro/C1-type_HTH"/>
</dbReference>
<dbReference type="EMBL" id="JBHTOA010000030">
    <property type="protein sequence ID" value="MFD1399024.1"/>
    <property type="molecule type" value="Genomic_DNA"/>
</dbReference>
<organism evidence="2 3">
    <name type="scientific">Lacticaseibacillus suilingensis</name>
    <dbReference type="NCBI Taxonomy" id="2799577"/>
    <lineage>
        <taxon>Bacteria</taxon>
        <taxon>Bacillati</taxon>
        <taxon>Bacillota</taxon>
        <taxon>Bacilli</taxon>
        <taxon>Lactobacillales</taxon>
        <taxon>Lactobacillaceae</taxon>
        <taxon>Lacticaseibacillus</taxon>
    </lineage>
</organism>
<dbReference type="PANTHER" id="PTHR37038:SF12">
    <property type="entry name" value="TRANSCRIPTIONAL REGULATOR"/>
    <property type="match status" value="1"/>
</dbReference>
<dbReference type="PROSITE" id="PS50943">
    <property type="entry name" value="HTH_CROC1"/>
    <property type="match status" value="1"/>
</dbReference>
<dbReference type="NCBIfam" id="TIGR01716">
    <property type="entry name" value="RGG_Cterm"/>
    <property type="match status" value="1"/>
</dbReference>
<evidence type="ECO:0000259" key="1">
    <source>
        <dbReference type="PROSITE" id="PS50943"/>
    </source>
</evidence>
<accession>A0ABW4BFE9</accession>
<name>A0ABW4BFE9_9LACO</name>
<dbReference type="PANTHER" id="PTHR37038">
    <property type="entry name" value="TRANSCRIPTIONAL REGULATOR-RELATED"/>
    <property type="match status" value="1"/>
</dbReference>
<dbReference type="CDD" id="cd00093">
    <property type="entry name" value="HTH_XRE"/>
    <property type="match status" value="1"/>
</dbReference>
<dbReference type="SUPFAM" id="SSF47413">
    <property type="entry name" value="lambda repressor-like DNA-binding domains"/>
    <property type="match status" value="1"/>
</dbReference>
<reference evidence="3" key="1">
    <citation type="journal article" date="2019" name="Int. J. Syst. Evol. Microbiol.">
        <title>The Global Catalogue of Microorganisms (GCM) 10K type strain sequencing project: providing services to taxonomists for standard genome sequencing and annotation.</title>
        <authorList>
            <consortium name="The Broad Institute Genomics Platform"/>
            <consortium name="The Broad Institute Genome Sequencing Center for Infectious Disease"/>
            <person name="Wu L."/>
            <person name="Ma J."/>
        </authorList>
    </citation>
    <scope>NUCLEOTIDE SEQUENCE [LARGE SCALE GENOMIC DNA]</scope>
    <source>
        <strain evidence="3">CCM 9110</strain>
    </source>
</reference>
<gene>
    <name evidence="2" type="ORF">ACFQ41_06855</name>
</gene>
<proteinExistence type="predicted"/>
<dbReference type="InterPro" id="IPR010982">
    <property type="entry name" value="Lambda_DNA-bd_dom_sf"/>
</dbReference>